<keyword evidence="1" id="KW-0812">Transmembrane</keyword>
<dbReference type="RefSeq" id="WP_072950642.1">
    <property type="nucleotide sequence ID" value="NZ_FRCT01000006.1"/>
</dbReference>
<keyword evidence="1" id="KW-0472">Membrane</keyword>
<keyword evidence="1" id="KW-1133">Transmembrane helix</keyword>
<dbReference type="Proteomes" id="UP000184394">
    <property type="component" value="Unassembled WGS sequence"/>
</dbReference>
<name>A0A1M7JS63_RUMFL</name>
<dbReference type="AlphaFoldDB" id="A0A1M7JS63"/>
<feature type="transmembrane region" description="Helical" evidence="1">
    <location>
        <begin position="33"/>
        <end position="56"/>
    </location>
</feature>
<accession>A0A1M7JS63</accession>
<feature type="transmembrane region" description="Helical" evidence="1">
    <location>
        <begin position="9"/>
        <end position="27"/>
    </location>
</feature>
<sequence>MDKKQIGQYSILILLTVGGVIKMLWSMENGEKLGALIIILCIFAAAAAAFYAVKLVTGSSSMCKKLGLKNKSELTAWKNSCPIRYEGGIYADEEYTLFMNNGAVWRTNDIMSMRDYTGQRRTAGFNYNIDFTHVNGNHAYVIMSDKFERDSLHIEMEQFLSEVKERYRGR</sequence>
<evidence type="ECO:0000256" key="1">
    <source>
        <dbReference type="SAM" id="Phobius"/>
    </source>
</evidence>
<evidence type="ECO:0000313" key="3">
    <source>
        <dbReference type="Proteomes" id="UP000184394"/>
    </source>
</evidence>
<dbReference type="OrthoDB" id="1820733at2"/>
<reference evidence="2 3" key="1">
    <citation type="submission" date="2016-11" db="EMBL/GenBank/DDBJ databases">
        <authorList>
            <person name="Jaros S."/>
            <person name="Januszkiewicz K."/>
            <person name="Wedrychowicz H."/>
        </authorList>
    </citation>
    <scope>NUCLEOTIDE SEQUENCE [LARGE SCALE GENOMIC DNA]</scope>
    <source>
        <strain evidence="2 3">Y1</strain>
    </source>
</reference>
<evidence type="ECO:0000313" key="2">
    <source>
        <dbReference type="EMBL" id="SHM55882.1"/>
    </source>
</evidence>
<protein>
    <submittedName>
        <fullName evidence="2">Uncharacterized protein</fullName>
    </submittedName>
</protein>
<dbReference type="EMBL" id="FRCT01000006">
    <property type="protein sequence ID" value="SHM55882.1"/>
    <property type="molecule type" value="Genomic_DNA"/>
</dbReference>
<organism evidence="2 3">
    <name type="scientific">Ruminococcus flavefaciens</name>
    <dbReference type="NCBI Taxonomy" id="1265"/>
    <lineage>
        <taxon>Bacteria</taxon>
        <taxon>Bacillati</taxon>
        <taxon>Bacillota</taxon>
        <taxon>Clostridia</taxon>
        <taxon>Eubacteriales</taxon>
        <taxon>Oscillospiraceae</taxon>
        <taxon>Ruminococcus</taxon>
    </lineage>
</organism>
<proteinExistence type="predicted"/>
<gene>
    <name evidence="2" type="ORF">SAMN04487860_106188</name>
</gene>